<organism evidence="1 2">
    <name type="scientific">Parendozoicomonas haliclonae</name>
    <dbReference type="NCBI Taxonomy" id="1960125"/>
    <lineage>
        <taxon>Bacteria</taxon>
        <taxon>Pseudomonadati</taxon>
        <taxon>Pseudomonadota</taxon>
        <taxon>Gammaproteobacteria</taxon>
        <taxon>Oceanospirillales</taxon>
        <taxon>Endozoicomonadaceae</taxon>
        <taxon>Parendozoicomonas</taxon>
    </lineage>
</organism>
<dbReference type="Proteomes" id="UP000196573">
    <property type="component" value="Unassembled WGS sequence"/>
</dbReference>
<reference evidence="1 2" key="1">
    <citation type="submission" date="2017-03" db="EMBL/GenBank/DDBJ databases">
        <authorList>
            <person name="Afonso C.L."/>
            <person name="Miller P.J."/>
            <person name="Scott M.A."/>
            <person name="Spackman E."/>
            <person name="Goraichik I."/>
            <person name="Dimitrov K.M."/>
            <person name="Suarez D.L."/>
            <person name="Swayne D.E."/>
        </authorList>
    </citation>
    <scope>NUCLEOTIDE SEQUENCE [LARGE SCALE GENOMIC DNA]</scope>
    <source>
        <strain evidence="1">SB41UT1</strain>
    </source>
</reference>
<sequence length="191" mass="21599">MTSPLSLTIDQVSVTGLITLRTASDLVVAISHPWAGFQLGAPHIPRLAAGHKDYRDKQWDALASQLLSDLYRAVSSLKEHSSDLCEAYQQPDSLRDRLDGTREELVAVKHQKQQARQQFAEGLLSQRDYQSGLRQLSKVEQHFQELAEQAKSDFLRQHLPESCTALQPDDVLNWLESQLHSTNNNSKQEEQ</sequence>
<evidence type="ECO:0000313" key="2">
    <source>
        <dbReference type="Proteomes" id="UP000196573"/>
    </source>
</evidence>
<name>A0A1X7AR80_9GAMM</name>
<dbReference type="AlphaFoldDB" id="A0A1X7AR80"/>
<keyword evidence="2" id="KW-1185">Reference proteome</keyword>
<dbReference type="RefSeq" id="WP_087113266.1">
    <property type="nucleotide sequence ID" value="NZ_CBCSCN010000015.1"/>
</dbReference>
<protein>
    <submittedName>
        <fullName evidence="1">Uncharacterized protein</fullName>
    </submittedName>
</protein>
<dbReference type="EMBL" id="FWPT01000017">
    <property type="protein sequence ID" value="SMA50824.1"/>
    <property type="molecule type" value="Genomic_DNA"/>
</dbReference>
<accession>A0A1X7AR80</accession>
<gene>
    <name evidence="1" type="ORF">EHSB41UT_04641</name>
</gene>
<evidence type="ECO:0000313" key="1">
    <source>
        <dbReference type="EMBL" id="SMA50824.1"/>
    </source>
</evidence>
<proteinExistence type="predicted"/>